<evidence type="ECO:0008006" key="4">
    <source>
        <dbReference type="Google" id="ProtNLM"/>
    </source>
</evidence>
<sequence>MHAALLVDEILQLVFGFLSNVPGPANESRWTYAQLARCCRAWSNPALDRLWAHLDGMEPVLTVLRNCEDAAPEDAASRVLHYTVRVRTIAHLHKPTVPDALQHCTAIFPRLESVVLFSQGCMVPYALASSPSLRHVTINTAFPDRMGSIDELLERSDAAALFLQHTQIQAIDIQQVQIRGRMSAKLRETIASYTHLRSLSVHAMSFGIGTFAAVAAFPCLETLDLSVYLRADEIQSRIQPSSANFPALRDLTIRAYGSVVEAILVRLPVGGLTKLHLELEMCFDGPGYMEDVFERLVEKTSESLRELSVKDRVDRNDLQSSGITQWYDLNLLRPLARLKQLRRFTLRDSDLSDADLQALAQWWPTLEHLDLGTYDPEVPVSESKTRLTPAAHSIAASSFPHLSSIALPVALPSPNRYQ</sequence>
<name>A0A5C2S5I2_9APHY</name>
<dbReference type="STRING" id="1328759.A0A5C2S5I2"/>
<evidence type="ECO:0000256" key="1">
    <source>
        <dbReference type="SAM" id="SignalP"/>
    </source>
</evidence>
<evidence type="ECO:0000313" key="3">
    <source>
        <dbReference type="Proteomes" id="UP000313359"/>
    </source>
</evidence>
<feature type="signal peptide" evidence="1">
    <location>
        <begin position="1"/>
        <end position="16"/>
    </location>
</feature>
<dbReference type="OrthoDB" id="2663142at2759"/>
<dbReference type="Gene3D" id="3.80.10.10">
    <property type="entry name" value="Ribonuclease Inhibitor"/>
    <property type="match status" value="1"/>
</dbReference>
<proteinExistence type="predicted"/>
<gene>
    <name evidence="2" type="ORF">L227DRAFT_528201</name>
</gene>
<dbReference type="InterPro" id="IPR032675">
    <property type="entry name" value="LRR_dom_sf"/>
</dbReference>
<dbReference type="PANTHER" id="PTHR38926">
    <property type="entry name" value="F-BOX DOMAIN CONTAINING PROTEIN, EXPRESSED"/>
    <property type="match status" value="1"/>
</dbReference>
<dbReference type="AlphaFoldDB" id="A0A5C2S5I2"/>
<keyword evidence="3" id="KW-1185">Reference proteome</keyword>
<reference evidence="2" key="1">
    <citation type="journal article" date="2018" name="Genome Biol. Evol.">
        <title>Genomics and development of Lentinus tigrinus, a white-rot wood-decaying mushroom with dimorphic fruiting bodies.</title>
        <authorList>
            <person name="Wu B."/>
            <person name="Xu Z."/>
            <person name="Knudson A."/>
            <person name="Carlson A."/>
            <person name="Chen N."/>
            <person name="Kovaka S."/>
            <person name="LaButti K."/>
            <person name="Lipzen A."/>
            <person name="Pennachio C."/>
            <person name="Riley R."/>
            <person name="Schakwitz W."/>
            <person name="Umezawa K."/>
            <person name="Ohm R.A."/>
            <person name="Grigoriev I.V."/>
            <person name="Nagy L.G."/>
            <person name="Gibbons J."/>
            <person name="Hibbett D."/>
        </authorList>
    </citation>
    <scope>NUCLEOTIDE SEQUENCE [LARGE SCALE GENOMIC DNA]</scope>
    <source>
        <strain evidence="2">ALCF2SS1-6</strain>
    </source>
</reference>
<evidence type="ECO:0000313" key="2">
    <source>
        <dbReference type="EMBL" id="RPD59033.1"/>
    </source>
</evidence>
<protein>
    <recommendedName>
        <fullName evidence="4">F-box domain-containing protein</fullName>
    </recommendedName>
</protein>
<feature type="chain" id="PRO_5022853014" description="F-box domain-containing protein" evidence="1">
    <location>
        <begin position="17"/>
        <end position="418"/>
    </location>
</feature>
<accession>A0A5C2S5I2</accession>
<organism evidence="2 3">
    <name type="scientific">Lentinus tigrinus ALCF2SS1-6</name>
    <dbReference type="NCBI Taxonomy" id="1328759"/>
    <lineage>
        <taxon>Eukaryota</taxon>
        <taxon>Fungi</taxon>
        <taxon>Dikarya</taxon>
        <taxon>Basidiomycota</taxon>
        <taxon>Agaricomycotina</taxon>
        <taxon>Agaricomycetes</taxon>
        <taxon>Polyporales</taxon>
        <taxon>Polyporaceae</taxon>
        <taxon>Lentinus</taxon>
    </lineage>
</organism>
<dbReference type="SUPFAM" id="SSF52047">
    <property type="entry name" value="RNI-like"/>
    <property type="match status" value="1"/>
</dbReference>
<dbReference type="Proteomes" id="UP000313359">
    <property type="component" value="Unassembled WGS sequence"/>
</dbReference>
<dbReference type="EMBL" id="ML122272">
    <property type="protein sequence ID" value="RPD59033.1"/>
    <property type="molecule type" value="Genomic_DNA"/>
</dbReference>
<dbReference type="PANTHER" id="PTHR38926:SF5">
    <property type="entry name" value="F-BOX AND LEUCINE-RICH REPEAT PROTEIN 6"/>
    <property type="match status" value="1"/>
</dbReference>
<keyword evidence="1" id="KW-0732">Signal</keyword>